<evidence type="ECO:0000256" key="1">
    <source>
        <dbReference type="SAM" id="MobiDB-lite"/>
    </source>
</evidence>
<evidence type="ECO:0000313" key="2">
    <source>
        <dbReference type="EMBL" id="KAF1995865.1"/>
    </source>
</evidence>
<feature type="region of interest" description="Disordered" evidence="1">
    <location>
        <begin position="1"/>
        <end position="99"/>
    </location>
</feature>
<name>A0A6A5W9S3_9PLEO</name>
<evidence type="ECO:0000313" key="3">
    <source>
        <dbReference type="Proteomes" id="UP000799779"/>
    </source>
</evidence>
<proteinExistence type="predicted"/>
<dbReference type="Proteomes" id="UP000799779">
    <property type="component" value="Unassembled WGS sequence"/>
</dbReference>
<feature type="compositionally biased region" description="Low complexity" evidence="1">
    <location>
        <begin position="49"/>
        <end position="66"/>
    </location>
</feature>
<gene>
    <name evidence="2" type="ORF">P154DRAFT_525968</name>
</gene>
<dbReference type="EMBL" id="ML977632">
    <property type="protein sequence ID" value="KAF1995865.1"/>
    <property type="molecule type" value="Genomic_DNA"/>
</dbReference>
<organism evidence="2 3">
    <name type="scientific">Amniculicola lignicola CBS 123094</name>
    <dbReference type="NCBI Taxonomy" id="1392246"/>
    <lineage>
        <taxon>Eukaryota</taxon>
        <taxon>Fungi</taxon>
        <taxon>Dikarya</taxon>
        <taxon>Ascomycota</taxon>
        <taxon>Pezizomycotina</taxon>
        <taxon>Dothideomycetes</taxon>
        <taxon>Pleosporomycetidae</taxon>
        <taxon>Pleosporales</taxon>
        <taxon>Amniculicolaceae</taxon>
        <taxon>Amniculicola</taxon>
    </lineage>
</organism>
<reference evidence="2" key="1">
    <citation type="journal article" date="2020" name="Stud. Mycol.">
        <title>101 Dothideomycetes genomes: a test case for predicting lifestyles and emergence of pathogens.</title>
        <authorList>
            <person name="Haridas S."/>
            <person name="Albert R."/>
            <person name="Binder M."/>
            <person name="Bloem J."/>
            <person name="Labutti K."/>
            <person name="Salamov A."/>
            <person name="Andreopoulos B."/>
            <person name="Baker S."/>
            <person name="Barry K."/>
            <person name="Bills G."/>
            <person name="Bluhm B."/>
            <person name="Cannon C."/>
            <person name="Castanera R."/>
            <person name="Culley D."/>
            <person name="Daum C."/>
            <person name="Ezra D."/>
            <person name="Gonzalez J."/>
            <person name="Henrissat B."/>
            <person name="Kuo A."/>
            <person name="Liang C."/>
            <person name="Lipzen A."/>
            <person name="Lutzoni F."/>
            <person name="Magnuson J."/>
            <person name="Mondo S."/>
            <person name="Nolan M."/>
            <person name="Ohm R."/>
            <person name="Pangilinan J."/>
            <person name="Park H.-J."/>
            <person name="Ramirez L."/>
            <person name="Alfaro M."/>
            <person name="Sun H."/>
            <person name="Tritt A."/>
            <person name="Yoshinaga Y."/>
            <person name="Zwiers L.-H."/>
            <person name="Turgeon B."/>
            <person name="Goodwin S."/>
            <person name="Spatafora J."/>
            <person name="Crous P."/>
            <person name="Grigoriev I."/>
        </authorList>
    </citation>
    <scope>NUCLEOTIDE SEQUENCE</scope>
    <source>
        <strain evidence="2">CBS 123094</strain>
    </source>
</reference>
<feature type="compositionally biased region" description="Basic residues" evidence="1">
    <location>
        <begin position="80"/>
        <end position="91"/>
    </location>
</feature>
<protein>
    <submittedName>
        <fullName evidence="2">Uncharacterized protein</fullName>
    </submittedName>
</protein>
<feature type="compositionally biased region" description="Polar residues" evidence="1">
    <location>
        <begin position="32"/>
        <end position="48"/>
    </location>
</feature>
<accession>A0A6A5W9S3</accession>
<dbReference type="AlphaFoldDB" id="A0A6A5W9S3"/>
<keyword evidence="3" id="KW-1185">Reference proteome</keyword>
<sequence>MGSSNSKPNPSEYRPIMSGVMERPEPNRPVQIPSQNPRSPPLQTSSLYQPNPLSPNTPQTPQTPAPYLDSGNPAFEYHAGKKAKKQKKPRREKNYGEKRGAVLEPDLCSCFC</sequence>